<evidence type="ECO:0000256" key="1">
    <source>
        <dbReference type="SAM" id="SignalP"/>
    </source>
</evidence>
<gene>
    <name evidence="2" type="ORF">P8A22_36920</name>
</gene>
<dbReference type="PROSITE" id="PS51257">
    <property type="entry name" value="PROKAR_LIPOPROTEIN"/>
    <property type="match status" value="1"/>
</dbReference>
<feature type="signal peptide" evidence="1">
    <location>
        <begin position="1"/>
        <end position="29"/>
    </location>
</feature>
<proteinExistence type="predicted"/>
<evidence type="ECO:0000313" key="2">
    <source>
        <dbReference type="EMBL" id="WLQ44993.1"/>
    </source>
</evidence>
<reference evidence="2 3" key="1">
    <citation type="submission" date="2023-03" db="EMBL/GenBank/DDBJ databases">
        <title>Isolation and description of six Streptomyces strains from soil environments, able to metabolize different microbial glucans.</title>
        <authorList>
            <person name="Widen T."/>
            <person name="Larsbrink J."/>
        </authorList>
    </citation>
    <scope>NUCLEOTIDE SEQUENCE [LARGE SCALE GENOMIC DNA]</scope>
    <source>
        <strain evidence="2 3">Mut2</strain>
    </source>
</reference>
<dbReference type="Proteomes" id="UP001229952">
    <property type="component" value="Chromosome"/>
</dbReference>
<dbReference type="InterPro" id="IPR036379">
    <property type="entry name" value="A-amylase_inhib_sf"/>
</dbReference>
<dbReference type="EMBL" id="CP120992">
    <property type="protein sequence ID" value="WLQ44993.1"/>
    <property type="molecule type" value="Genomic_DNA"/>
</dbReference>
<dbReference type="Gene3D" id="2.60.40.20">
    <property type="entry name" value="Alpha-amylase inhibitor"/>
    <property type="match status" value="1"/>
</dbReference>
<keyword evidence="1" id="KW-0732">Signal</keyword>
<feature type="chain" id="PRO_5045859318" evidence="1">
    <location>
        <begin position="30"/>
        <end position="97"/>
    </location>
</feature>
<sequence>MRLTNTLSAIAATAMITACAMTAAGPAAAAGAAAPAGGAREAVKQDRTAWTANNCGRNMHIKPAIDNGPDRQCWTTFPGETLKWTWKVGSYGRIAVC</sequence>
<protein>
    <submittedName>
        <fullName evidence="2">Uncharacterized protein</fullName>
    </submittedName>
</protein>
<evidence type="ECO:0000313" key="3">
    <source>
        <dbReference type="Proteomes" id="UP001229952"/>
    </source>
</evidence>
<accession>A0ABY9IDJ3</accession>
<organism evidence="2 3">
    <name type="scientific">Streptomyces laculatispora</name>
    <dbReference type="NCBI Taxonomy" id="887464"/>
    <lineage>
        <taxon>Bacteria</taxon>
        <taxon>Bacillati</taxon>
        <taxon>Actinomycetota</taxon>
        <taxon>Actinomycetes</taxon>
        <taxon>Kitasatosporales</taxon>
        <taxon>Streptomycetaceae</taxon>
        <taxon>Streptomyces</taxon>
    </lineage>
</organism>
<name>A0ABY9IDJ3_9ACTN</name>
<keyword evidence="3" id="KW-1185">Reference proteome</keyword>
<dbReference type="RefSeq" id="WP_306092219.1">
    <property type="nucleotide sequence ID" value="NZ_CP120992.1"/>
</dbReference>